<keyword evidence="3" id="KW-1185">Reference proteome</keyword>
<organism evidence="2 3">
    <name type="scientific">Sulfoacidibacillus thermotolerans</name>
    <name type="common">Acidibacillus sulfuroxidans</name>
    <dbReference type="NCBI Taxonomy" id="1765684"/>
    <lineage>
        <taxon>Bacteria</taxon>
        <taxon>Bacillati</taxon>
        <taxon>Bacillota</taxon>
        <taxon>Bacilli</taxon>
        <taxon>Bacillales</taxon>
        <taxon>Alicyclobacillaceae</taxon>
        <taxon>Sulfoacidibacillus</taxon>
    </lineage>
</organism>
<sequence>MRSINLSSYSDAFKTLDEAQFIKYLDYFGVQVKAQESEDIYSFVTRMISNGLFSDQLTDFFVGYSIPQISKEFDLLRFGHNYILDIELKNISTEERIATQLIQNSYYLRALGTPVITYAFVVKTQGVFTLDENGNLMKRTMKELVNAVGGQQSKGIDNIDALFKPSVYLVSPLNSPEKFISGSYFLTGNQLAARNDIIRIFADNSVPVIAIEGKPGTGKTLLTYDIARYFVDQKWNVCLFHCGYLAEGHYILMNEHKWNIHPIRDLDSVLQQPQKCNLIIVDEAQRVYSNQLEAIINYINERKIKCIFSYDPEQVFSSSESLRNIAGRVEQLIHKKYRLTEKIRTNKEIASFITNLFNRNKINSNIEYNNIYLQYFDSAEFLRRYLEQLKDHGWEVINYTTSSYNHLTYDKYQVGHRNAHLVIGQEFDKVATVINQHFYYGDDGLLRARRELGAPEYQLDKMLYQILTRARQEITIVVYQNKPMLDACLRILEK</sequence>
<dbReference type="InterPro" id="IPR003593">
    <property type="entry name" value="AAA+_ATPase"/>
</dbReference>
<dbReference type="Proteomes" id="UP000245380">
    <property type="component" value="Unassembled WGS sequence"/>
</dbReference>
<dbReference type="InterPro" id="IPR027417">
    <property type="entry name" value="P-loop_NTPase"/>
</dbReference>
<dbReference type="SMART" id="SM00382">
    <property type="entry name" value="AAA"/>
    <property type="match status" value="1"/>
</dbReference>
<evidence type="ECO:0000313" key="3">
    <source>
        <dbReference type="Proteomes" id="UP000245380"/>
    </source>
</evidence>
<dbReference type="Pfam" id="PF09848">
    <property type="entry name" value="SLFN-g3_helicase"/>
    <property type="match status" value="1"/>
</dbReference>
<feature type="domain" description="AAA+ ATPase" evidence="1">
    <location>
        <begin position="205"/>
        <end position="336"/>
    </location>
</feature>
<evidence type="ECO:0000259" key="1">
    <source>
        <dbReference type="SMART" id="SM00382"/>
    </source>
</evidence>
<dbReference type="SUPFAM" id="SSF52540">
    <property type="entry name" value="P-loop containing nucleoside triphosphate hydrolases"/>
    <property type="match status" value="1"/>
</dbReference>
<protein>
    <recommendedName>
        <fullName evidence="1">AAA+ ATPase domain-containing protein</fullName>
    </recommendedName>
</protein>
<gene>
    <name evidence="2" type="ORF">BM613_12415</name>
</gene>
<name>A0A2U3D5Y2_SULT2</name>
<dbReference type="OrthoDB" id="1411900at2"/>
<dbReference type="Gene3D" id="3.40.50.300">
    <property type="entry name" value="P-loop containing nucleotide triphosphate hydrolases"/>
    <property type="match status" value="1"/>
</dbReference>
<reference evidence="2 3" key="1">
    <citation type="submission" date="2016-11" db="EMBL/GenBank/DDBJ databases">
        <title>Comparative genomics of Acidibacillus ferroxidans species.</title>
        <authorList>
            <person name="Oliveira G."/>
            <person name="Nunes G."/>
            <person name="Oliveira R."/>
            <person name="Araujo F."/>
            <person name="Salim A."/>
            <person name="Scholte L."/>
            <person name="Morais D."/>
            <person name="Nancucheo I."/>
            <person name="Johnson D.B."/>
            <person name="Grail B."/>
            <person name="Bittencourt J."/>
            <person name="Valadares R."/>
        </authorList>
    </citation>
    <scope>NUCLEOTIDE SEQUENCE [LARGE SCALE GENOMIC DNA]</scope>
    <source>
        <strain evidence="2 3">Y002</strain>
    </source>
</reference>
<evidence type="ECO:0000313" key="2">
    <source>
        <dbReference type="EMBL" id="PWI56678.1"/>
    </source>
</evidence>
<proteinExistence type="predicted"/>
<accession>A0A2U3D5Y2</accession>
<dbReference type="AlphaFoldDB" id="A0A2U3D5Y2"/>
<dbReference type="EMBL" id="MPDK01000030">
    <property type="protein sequence ID" value="PWI56678.1"/>
    <property type="molecule type" value="Genomic_DNA"/>
</dbReference>
<comment type="caution">
    <text evidence="2">The sequence shown here is derived from an EMBL/GenBank/DDBJ whole genome shotgun (WGS) entry which is preliminary data.</text>
</comment>
<dbReference type="InterPro" id="IPR018647">
    <property type="entry name" value="SLFN_3-like_DNA/RNA_helicase"/>
</dbReference>